<sequence length="242" mass="27119">MSLIQIQSLNKWYGDFHVLKNISENVQKGEVLVICGPSGSGKSTFIRCINRLEDFQQGTILIEGKDIKAPDVNINKLRSEIGIVFQQFNLYPHLTVLKNVTLAPIKVRNITRDEAEATALTLLERVGIHDQALKYPVELSGGQQQRVAIARALAMKPKIMLFDEPTSALDPEMINEVLSVMKDLARDGMTMLCVTHEMGFAREVADRVVFMDGGEVIEQGPPDVFFTNPKHQRTQAFLKEIL</sequence>
<evidence type="ECO:0000256" key="3">
    <source>
        <dbReference type="ARBA" id="ARBA00022741"/>
    </source>
</evidence>
<accession>F3YZG6</accession>
<dbReference type="FunFam" id="3.40.50.300:FF:000020">
    <property type="entry name" value="Amino acid ABC transporter ATP-binding component"/>
    <property type="match status" value="1"/>
</dbReference>
<dbReference type="RefSeq" id="WP_014261599.1">
    <property type="nucleotide sequence ID" value="NC_016629.1"/>
</dbReference>
<keyword evidence="3" id="KW-0547">Nucleotide-binding</keyword>
<dbReference type="PANTHER" id="PTHR43166">
    <property type="entry name" value="AMINO ACID IMPORT ATP-BINDING PROTEIN"/>
    <property type="match status" value="1"/>
</dbReference>
<dbReference type="InterPro" id="IPR003593">
    <property type="entry name" value="AAA+_ATPase"/>
</dbReference>
<dbReference type="eggNOG" id="COG1126">
    <property type="taxonomic scope" value="Bacteria"/>
</dbReference>
<dbReference type="KEGG" id="daf:Desaf_3718"/>
<dbReference type="GO" id="GO:0005524">
    <property type="term" value="F:ATP binding"/>
    <property type="evidence" value="ECO:0007669"/>
    <property type="project" value="UniProtKB-KW"/>
</dbReference>
<dbReference type="InterPro" id="IPR050086">
    <property type="entry name" value="MetN_ABC_transporter-like"/>
</dbReference>
<keyword evidence="4" id="KW-0067">ATP-binding</keyword>
<proteinExistence type="inferred from homology"/>
<reference evidence="6 7" key="1">
    <citation type="journal article" date="2011" name="J. Bacteriol.">
        <title>Genome sequence of the mercury-methylating and pleomorphic Desulfovibrio africanus Strain Walvis Bay.</title>
        <authorList>
            <person name="Brown S.D."/>
            <person name="Wall J.D."/>
            <person name="Kucken A.M."/>
            <person name="Gilmour C.C."/>
            <person name="Podar M."/>
            <person name="Brandt C.C."/>
            <person name="Teshima H."/>
            <person name="Detter J.C."/>
            <person name="Han C.S."/>
            <person name="Land M.L."/>
            <person name="Lucas S."/>
            <person name="Han J."/>
            <person name="Pennacchio L."/>
            <person name="Nolan M."/>
            <person name="Pitluck S."/>
            <person name="Woyke T."/>
            <person name="Goodwin L."/>
            <person name="Palumbo A.V."/>
            <person name="Elias D.A."/>
        </authorList>
    </citation>
    <scope>NUCLEOTIDE SEQUENCE [LARGE SCALE GENOMIC DNA]</scope>
    <source>
        <strain evidence="6 7">Walvis Bay</strain>
    </source>
</reference>
<comment type="similarity">
    <text evidence="1">Belongs to the ABC transporter superfamily.</text>
</comment>
<feature type="domain" description="ABC transporter" evidence="5">
    <location>
        <begin position="4"/>
        <end position="238"/>
    </location>
</feature>
<dbReference type="STRING" id="690850.Desaf_3718"/>
<organism evidence="6 7">
    <name type="scientific">Desulfocurvibacter africanus subsp. africanus str. Walvis Bay</name>
    <dbReference type="NCBI Taxonomy" id="690850"/>
    <lineage>
        <taxon>Bacteria</taxon>
        <taxon>Pseudomonadati</taxon>
        <taxon>Thermodesulfobacteriota</taxon>
        <taxon>Desulfovibrionia</taxon>
        <taxon>Desulfovibrionales</taxon>
        <taxon>Desulfovibrionaceae</taxon>
        <taxon>Desulfocurvibacter</taxon>
    </lineage>
</organism>
<dbReference type="Pfam" id="PF00005">
    <property type="entry name" value="ABC_tran"/>
    <property type="match status" value="1"/>
</dbReference>
<evidence type="ECO:0000256" key="1">
    <source>
        <dbReference type="ARBA" id="ARBA00005417"/>
    </source>
</evidence>
<keyword evidence="2" id="KW-0813">Transport</keyword>
<evidence type="ECO:0000313" key="6">
    <source>
        <dbReference type="EMBL" id="EGJ51995.1"/>
    </source>
</evidence>
<dbReference type="SMART" id="SM00382">
    <property type="entry name" value="AAA"/>
    <property type="match status" value="1"/>
</dbReference>
<dbReference type="InterPro" id="IPR027417">
    <property type="entry name" value="P-loop_NTPase"/>
</dbReference>
<dbReference type="PIRSF" id="PIRSF039085">
    <property type="entry name" value="ABC_ATPase_HisP"/>
    <property type="match status" value="1"/>
</dbReference>
<dbReference type="GO" id="GO:0015424">
    <property type="term" value="F:ABC-type amino acid transporter activity"/>
    <property type="evidence" value="ECO:0007669"/>
    <property type="project" value="InterPro"/>
</dbReference>
<dbReference type="PANTHER" id="PTHR43166:SF4">
    <property type="entry name" value="PHOSPHONATES IMPORT ATP-BINDING PROTEIN PHNC"/>
    <property type="match status" value="1"/>
</dbReference>
<dbReference type="GO" id="GO:0016887">
    <property type="term" value="F:ATP hydrolysis activity"/>
    <property type="evidence" value="ECO:0007669"/>
    <property type="project" value="InterPro"/>
</dbReference>
<dbReference type="AlphaFoldDB" id="F3YZG6"/>
<dbReference type="Proteomes" id="UP000007844">
    <property type="component" value="Chromosome"/>
</dbReference>
<evidence type="ECO:0000256" key="2">
    <source>
        <dbReference type="ARBA" id="ARBA00022448"/>
    </source>
</evidence>
<dbReference type="InterPro" id="IPR030679">
    <property type="entry name" value="ABC_ATPase_HisP-typ"/>
</dbReference>
<dbReference type="SUPFAM" id="SSF52540">
    <property type="entry name" value="P-loop containing nucleoside triphosphate hydrolases"/>
    <property type="match status" value="1"/>
</dbReference>
<dbReference type="EMBL" id="CP003221">
    <property type="protein sequence ID" value="EGJ51995.1"/>
    <property type="molecule type" value="Genomic_DNA"/>
</dbReference>
<keyword evidence="7" id="KW-1185">Reference proteome</keyword>
<dbReference type="InterPro" id="IPR003439">
    <property type="entry name" value="ABC_transporter-like_ATP-bd"/>
</dbReference>
<protein>
    <submittedName>
        <fullName evidence="6">Phosphate-transporting ATPase</fullName>
    </submittedName>
</protein>
<name>F3YZG6_DESAF</name>
<evidence type="ECO:0000313" key="7">
    <source>
        <dbReference type="Proteomes" id="UP000007844"/>
    </source>
</evidence>
<dbReference type="PROSITE" id="PS50893">
    <property type="entry name" value="ABC_TRANSPORTER_2"/>
    <property type="match status" value="1"/>
</dbReference>
<dbReference type="CDD" id="cd03262">
    <property type="entry name" value="ABC_HisP_GlnQ"/>
    <property type="match status" value="1"/>
</dbReference>
<dbReference type="InterPro" id="IPR017871">
    <property type="entry name" value="ABC_transporter-like_CS"/>
</dbReference>
<dbReference type="HOGENOM" id="CLU_000604_1_22_7"/>
<evidence type="ECO:0000259" key="5">
    <source>
        <dbReference type="PROSITE" id="PS50893"/>
    </source>
</evidence>
<evidence type="ECO:0000256" key="4">
    <source>
        <dbReference type="ARBA" id="ARBA00022840"/>
    </source>
</evidence>
<dbReference type="Gene3D" id="3.40.50.300">
    <property type="entry name" value="P-loop containing nucleotide triphosphate hydrolases"/>
    <property type="match status" value="1"/>
</dbReference>
<dbReference type="PROSITE" id="PS00211">
    <property type="entry name" value="ABC_TRANSPORTER_1"/>
    <property type="match status" value="1"/>
</dbReference>
<gene>
    <name evidence="6" type="ORF">Desaf_3718</name>
</gene>